<feature type="domain" description="Glycosyltransferase subfamily 4-like N-terminal" evidence="2">
    <location>
        <begin position="38"/>
        <end position="184"/>
    </location>
</feature>
<feature type="domain" description="Glycosyl transferase family 1" evidence="1">
    <location>
        <begin position="193"/>
        <end position="362"/>
    </location>
</feature>
<organism evidence="3 4">
    <name type="scientific">Candidatus Eubacterium faecipullorum</name>
    <dbReference type="NCBI Taxonomy" id="2838571"/>
    <lineage>
        <taxon>Bacteria</taxon>
        <taxon>Bacillati</taxon>
        <taxon>Bacillota</taxon>
        <taxon>Clostridia</taxon>
        <taxon>Eubacteriales</taxon>
        <taxon>Eubacteriaceae</taxon>
        <taxon>Eubacterium</taxon>
    </lineage>
</organism>
<dbReference type="EC" id="2.4.-.-" evidence="3"/>
<evidence type="ECO:0000313" key="3">
    <source>
        <dbReference type="EMBL" id="HIW85739.1"/>
    </source>
</evidence>
<accession>A0A9D1UFC4</accession>
<keyword evidence="3" id="KW-0808">Transferase</keyword>
<dbReference type="GO" id="GO:0016757">
    <property type="term" value="F:glycosyltransferase activity"/>
    <property type="evidence" value="ECO:0007669"/>
    <property type="project" value="UniProtKB-KW"/>
</dbReference>
<proteinExistence type="predicted"/>
<evidence type="ECO:0000259" key="1">
    <source>
        <dbReference type="Pfam" id="PF00534"/>
    </source>
</evidence>
<reference evidence="3" key="2">
    <citation type="submission" date="2021-04" db="EMBL/GenBank/DDBJ databases">
        <authorList>
            <person name="Gilroy R."/>
        </authorList>
    </citation>
    <scope>NUCLEOTIDE SEQUENCE</scope>
    <source>
        <strain evidence="3">421</strain>
    </source>
</reference>
<dbReference type="Proteomes" id="UP000824205">
    <property type="component" value="Unassembled WGS sequence"/>
</dbReference>
<evidence type="ECO:0000259" key="2">
    <source>
        <dbReference type="Pfam" id="PF13439"/>
    </source>
</evidence>
<keyword evidence="3" id="KW-0328">Glycosyltransferase</keyword>
<gene>
    <name evidence="3" type="ORF">IAA48_04515</name>
</gene>
<name>A0A9D1UFC4_9FIRM</name>
<dbReference type="EMBL" id="DXGE01000019">
    <property type="protein sequence ID" value="HIW85739.1"/>
    <property type="molecule type" value="Genomic_DNA"/>
</dbReference>
<evidence type="ECO:0000313" key="4">
    <source>
        <dbReference type="Proteomes" id="UP000824205"/>
    </source>
</evidence>
<dbReference type="Gene3D" id="3.40.50.2000">
    <property type="entry name" value="Glycogen Phosphorylase B"/>
    <property type="match status" value="2"/>
</dbReference>
<dbReference type="PANTHER" id="PTHR45947">
    <property type="entry name" value="SULFOQUINOVOSYL TRANSFERASE SQD2"/>
    <property type="match status" value="1"/>
</dbReference>
<dbReference type="InterPro" id="IPR050194">
    <property type="entry name" value="Glycosyltransferase_grp1"/>
</dbReference>
<dbReference type="Pfam" id="PF00534">
    <property type="entry name" value="Glycos_transf_1"/>
    <property type="match status" value="1"/>
</dbReference>
<dbReference type="PANTHER" id="PTHR45947:SF3">
    <property type="entry name" value="SULFOQUINOVOSYL TRANSFERASE SQD2"/>
    <property type="match status" value="1"/>
</dbReference>
<sequence length="398" mass="45360">MDSELKIAIGTEAFPPTIDGISTVAKCYADIINEKLGEAVIVTPKNPNQEDYKYKYKIYRYKSLFTFGEGYPVGWPFKRQFSEDIINMNFDVLHSHCPIATSYFYRRVNRIKRIPQVLTYHTKYEYDFESRIPGYPLRHRAYGFLLNNIKSADEVWVTSKGTAQSLRKVGYEGDYIIMPNGCDLPISSFSDDDRDIIRRKHSIPGGIPILIFVGRMMWYKNIKIIADACRRLKNNGFDFRLIMIGTGPDENAIKKYIRKNGLDGNVIFTGQILDRAELQLYYSAADLLVFPSVFDTNGLVVREAAASATAALLVDGSCAAEGIKDGETGFLCSENDQSVAASILKIFENPPQLRQVGINAQNDIYISWDESIKNAYERYRIVIDDFYTKGKDKEPYRF</sequence>
<dbReference type="InterPro" id="IPR001296">
    <property type="entry name" value="Glyco_trans_1"/>
</dbReference>
<dbReference type="SUPFAM" id="SSF53756">
    <property type="entry name" value="UDP-Glycosyltransferase/glycogen phosphorylase"/>
    <property type="match status" value="1"/>
</dbReference>
<dbReference type="AlphaFoldDB" id="A0A9D1UFC4"/>
<reference evidence="3" key="1">
    <citation type="journal article" date="2021" name="PeerJ">
        <title>Extensive microbial diversity within the chicken gut microbiome revealed by metagenomics and culture.</title>
        <authorList>
            <person name="Gilroy R."/>
            <person name="Ravi A."/>
            <person name="Getino M."/>
            <person name="Pursley I."/>
            <person name="Horton D.L."/>
            <person name="Alikhan N.F."/>
            <person name="Baker D."/>
            <person name="Gharbi K."/>
            <person name="Hall N."/>
            <person name="Watson M."/>
            <person name="Adriaenssens E.M."/>
            <person name="Foster-Nyarko E."/>
            <person name="Jarju S."/>
            <person name="Secka A."/>
            <person name="Antonio M."/>
            <person name="Oren A."/>
            <person name="Chaudhuri R.R."/>
            <person name="La Ragione R."/>
            <person name="Hildebrand F."/>
            <person name="Pallen M.J."/>
        </authorList>
    </citation>
    <scope>NUCLEOTIDE SEQUENCE</scope>
    <source>
        <strain evidence="3">421</strain>
    </source>
</reference>
<dbReference type="Pfam" id="PF13439">
    <property type="entry name" value="Glyco_transf_4"/>
    <property type="match status" value="1"/>
</dbReference>
<comment type="caution">
    <text evidence="3">The sequence shown here is derived from an EMBL/GenBank/DDBJ whole genome shotgun (WGS) entry which is preliminary data.</text>
</comment>
<dbReference type="InterPro" id="IPR028098">
    <property type="entry name" value="Glyco_trans_4-like_N"/>
</dbReference>
<protein>
    <submittedName>
        <fullName evidence="3">Glycosyltransferase</fullName>
        <ecNumber evidence="3">2.4.-.-</ecNumber>
    </submittedName>
</protein>